<gene>
    <name evidence="2" type="primary">LOC109678592</name>
</gene>
<evidence type="ECO:0000313" key="1">
    <source>
        <dbReference type="Proteomes" id="UP001732720"/>
    </source>
</evidence>
<keyword evidence="1" id="KW-1185">Reference proteome</keyword>
<organism evidence="1 2">
    <name type="scientific">Castor canadensis</name>
    <name type="common">American beaver</name>
    <dbReference type="NCBI Taxonomy" id="51338"/>
    <lineage>
        <taxon>Eukaryota</taxon>
        <taxon>Metazoa</taxon>
        <taxon>Chordata</taxon>
        <taxon>Craniata</taxon>
        <taxon>Vertebrata</taxon>
        <taxon>Euteleostomi</taxon>
        <taxon>Mammalia</taxon>
        <taxon>Eutheria</taxon>
        <taxon>Euarchontoglires</taxon>
        <taxon>Glires</taxon>
        <taxon>Rodentia</taxon>
        <taxon>Castorimorpha</taxon>
        <taxon>Castoridae</taxon>
        <taxon>Castor</taxon>
    </lineage>
</organism>
<proteinExistence type="predicted"/>
<evidence type="ECO:0000313" key="2">
    <source>
        <dbReference type="RefSeq" id="XP_073898117.1"/>
    </source>
</evidence>
<dbReference type="RefSeq" id="XP_073898117.1">
    <property type="nucleotide sequence ID" value="XM_074042016.1"/>
</dbReference>
<reference evidence="2" key="1">
    <citation type="submission" date="2025-08" db="UniProtKB">
        <authorList>
            <consortium name="RefSeq"/>
        </authorList>
    </citation>
    <scope>IDENTIFICATION</scope>
</reference>
<name>A0AC58JZN0_CASCN</name>
<sequence length="543" mass="62514">MKAIKLLSFLVFFSYIKCQTLQTSLLHAVLEAGKSKVKMSANVVSVMQNIKSQNYLKENLRDITSIMVAQFLQKSTYEEVQTIVTELLDTVEQCKSLKSPESPLECAHQLMTTFLEYICSNQGMVEKHMFTDCCTTNNTERLECFLSYKKDDMDYREIFQIPKPEQICEMDKENQMSMKAWYGYEISRRHPFLYGPTILTMSACYETAVQTCCQEENKTECLQIKVTLSSKTTQCCEQPEPFRGECIINLENDDKPNLSPLPLRRFTEDQSVCKQFTGKQDSFLEEFLYEYSRRHSELAVPVILRVDTIYRNLLGKCCTLENPWECYSRGNEMFQRVVRESRDRVKNHCGLHEKLGASNFHDRLIVLYTKKAPQLSVQELVVFTKKMADAATKCCPLREEQQFICVEDSAKLILGALCRRHEAEPINAGVGHCCDHSYAFRKPCFDDLQVDGAYLSPSLSCDQVINLKEDLCKAQEEELQIAKQKLLSSLVKQNPYATEMQFQSIIVDFLHLIGMCCHAEKSEKCLQEEGSKLMKKCQSLLED</sequence>
<accession>A0AC58JZN0</accession>
<protein>
    <submittedName>
        <fullName evidence="2">Alpha-fetoprotein-like isoform X6</fullName>
    </submittedName>
</protein>
<dbReference type="Proteomes" id="UP001732720">
    <property type="component" value="Chromosome 9"/>
</dbReference>